<evidence type="ECO:0000313" key="2">
    <source>
        <dbReference type="Proteomes" id="UP000199307"/>
    </source>
</evidence>
<comment type="caution">
    <text evidence="1">The sequence shown here is derived from an EMBL/GenBank/DDBJ whole genome shotgun (WGS) entry which is preliminary data.</text>
</comment>
<sequence length="122" mass="13958">MEKEIIIENVGVWMDGGTVTLKMKKDNSIFYEIDFVQKVILEKSKRQIENSLVPGSLLLNRKEVEIRSSLEKEILSEIKVAKFGTNISQSETDALNRIILEAIKFVESEDYITVARKVGRIK</sequence>
<dbReference type="Proteomes" id="UP000199307">
    <property type="component" value="Unassembled WGS sequence"/>
</dbReference>
<reference evidence="1 2" key="1">
    <citation type="submission" date="2016-10" db="EMBL/GenBank/DDBJ databases">
        <authorList>
            <person name="Varghese N."/>
            <person name="Submissions S."/>
        </authorList>
    </citation>
    <scope>NUCLEOTIDE SEQUENCE [LARGE SCALE GENOMIC DNA]</scope>
    <source>
        <strain evidence="1 2">CGMCC 1.6859</strain>
    </source>
</reference>
<dbReference type="RefSeq" id="WP_008462442.1">
    <property type="nucleotide sequence ID" value="NZ_CP086234.1"/>
</dbReference>
<gene>
    <name evidence="1" type="ORF">SAMN02927916_1569</name>
</gene>
<organism evidence="1 2">
    <name type="scientific">Flavobacterium anhuiense</name>
    <dbReference type="NCBI Taxonomy" id="459526"/>
    <lineage>
        <taxon>Bacteria</taxon>
        <taxon>Pseudomonadati</taxon>
        <taxon>Bacteroidota</taxon>
        <taxon>Flavobacteriia</taxon>
        <taxon>Flavobacteriales</taxon>
        <taxon>Flavobacteriaceae</taxon>
        <taxon>Flavobacterium</taxon>
    </lineage>
</organism>
<accession>A0ABY0LJA8</accession>
<dbReference type="EMBL" id="FMVC01000002">
    <property type="protein sequence ID" value="SCY23655.1"/>
    <property type="molecule type" value="Genomic_DNA"/>
</dbReference>
<evidence type="ECO:0000313" key="1">
    <source>
        <dbReference type="EMBL" id="SCY23655.1"/>
    </source>
</evidence>
<name>A0ABY0LJA8_9FLAO</name>
<proteinExistence type="predicted"/>
<keyword evidence="2" id="KW-1185">Reference proteome</keyword>
<protein>
    <submittedName>
        <fullName evidence="1">Uncharacterized protein</fullName>
    </submittedName>
</protein>